<evidence type="ECO:0000256" key="1">
    <source>
        <dbReference type="SAM" id="MobiDB-lite"/>
    </source>
</evidence>
<keyword evidence="3" id="KW-1185">Reference proteome</keyword>
<feature type="region of interest" description="Disordered" evidence="1">
    <location>
        <begin position="134"/>
        <end position="161"/>
    </location>
</feature>
<organism evidence="2 3">
    <name type="scientific">Streptomyces pulveraceus</name>
    <dbReference type="NCBI Taxonomy" id="68258"/>
    <lineage>
        <taxon>Bacteria</taxon>
        <taxon>Bacillati</taxon>
        <taxon>Actinomycetota</taxon>
        <taxon>Actinomycetes</taxon>
        <taxon>Kitasatosporales</taxon>
        <taxon>Streptomycetaceae</taxon>
        <taxon>Streptomyces</taxon>
    </lineage>
</organism>
<sequence length="161" mass="17413">MSKRGNGGRIVTDPGGGGRGDLRRGVGALERFRGRVDTLLAELEGSAAGKSKIAAQTVSRAALSGRNACFAEADGLYAQYNRVHESLVALSKSLGDQIEYLSLGVHAAAVGFDNVDDDVRRRFYEIQARLDKEHEKARGEKDGRPEPRNDEKRSDAGWAAE</sequence>
<feature type="compositionally biased region" description="Basic and acidic residues" evidence="1">
    <location>
        <begin position="134"/>
        <end position="155"/>
    </location>
</feature>
<feature type="compositionally biased region" description="Gly residues" evidence="1">
    <location>
        <begin position="1"/>
        <end position="19"/>
    </location>
</feature>
<evidence type="ECO:0000313" key="2">
    <source>
        <dbReference type="EMBL" id="MFC5918987.1"/>
    </source>
</evidence>
<accession>A0ABW1GZF5</accession>
<name>A0ABW1GZF5_9ACTN</name>
<gene>
    <name evidence="2" type="ORF">ACFP1B_36965</name>
</gene>
<protein>
    <submittedName>
        <fullName evidence="2">Uncharacterized protein</fullName>
    </submittedName>
</protein>
<dbReference type="Proteomes" id="UP001596200">
    <property type="component" value="Unassembled WGS sequence"/>
</dbReference>
<dbReference type="RefSeq" id="WP_344516848.1">
    <property type="nucleotide sequence ID" value="NZ_BAAATU010000044.1"/>
</dbReference>
<reference evidence="3" key="1">
    <citation type="journal article" date="2019" name="Int. J. Syst. Evol. Microbiol.">
        <title>The Global Catalogue of Microorganisms (GCM) 10K type strain sequencing project: providing services to taxonomists for standard genome sequencing and annotation.</title>
        <authorList>
            <consortium name="The Broad Institute Genomics Platform"/>
            <consortium name="The Broad Institute Genome Sequencing Center for Infectious Disease"/>
            <person name="Wu L."/>
            <person name="Ma J."/>
        </authorList>
    </citation>
    <scope>NUCLEOTIDE SEQUENCE [LARGE SCALE GENOMIC DNA]</scope>
    <source>
        <strain evidence="3">JCM 4147</strain>
    </source>
</reference>
<feature type="region of interest" description="Disordered" evidence="1">
    <location>
        <begin position="1"/>
        <end position="22"/>
    </location>
</feature>
<proteinExistence type="predicted"/>
<dbReference type="EMBL" id="JBHSPU010000051">
    <property type="protein sequence ID" value="MFC5918987.1"/>
    <property type="molecule type" value="Genomic_DNA"/>
</dbReference>
<evidence type="ECO:0000313" key="3">
    <source>
        <dbReference type="Proteomes" id="UP001596200"/>
    </source>
</evidence>
<comment type="caution">
    <text evidence="2">The sequence shown here is derived from an EMBL/GenBank/DDBJ whole genome shotgun (WGS) entry which is preliminary data.</text>
</comment>